<dbReference type="GO" id="GO:0022857">
    <property type="term" value="F:transmembrane transporter activity"/>
    <property type="evidence" value="ECO:0007669"/>
    <property type="project" value="InterPro"/>
</dbReference>
<dbReference type="InterPro" id="IPR036259">
    <property type="entry name" value="MFS_trans_sf"/>
</dbReference>
<evidence type="ECO:0000256" key="3">
    <source>
        <dbReference type="ARBA" id="ARBA00023136"/>
    </source>
</evidence>
<feature type="domain" description="Major facilitator superfamily (MFS) profile" evidence="5">
    <location>
        <begin position="13"/>
        <end position="396"/>
    </location>
</feature>
<dbReference type="InterPro" id="IPR050327">
    <property type="entry name" value="Proton-linked_MCT"/>
</dbReference>
<dbReference type="InterPro" id="IPR020846">
    <property type="entry name" value="MFS_dom"/>
</dbReference>
<evidence type="ECO:0000256" key="1">
    <source>
        <dbReference type="ARBA" id="ARBA00022692"/>
    </source>
</evidence>
<feature type="transmembrane region" description="Helical" evidence="4">
    <location>
        <begin position="80"/>
        <end position="99"/>
    </location>
</feature>
<reference evidence="6 7" key="1">
    <citation type="submission" date="2016-04" db="EMBL/GenBank/DDBJ databases">
        <authorList>
            <consortium name="Pathogen Informatics"/>
        </authorList>
    </citation>
    <scope>NUCLEOTIDE SEQUENCE [LARGE SCALE GENOMIC DNA]</scope>
    <source>
        <strain evidence="6 7">H050680373</strain>
    </source>
</reference>
<keyword evidence="1 4" id="KW-0812">Transmembrane</keyword>
<evidence type="ECO:0000256" key="2">
    <source>
        <dbReference type="ARBA" id="ARBA00022989"/>
    </source>
</evidence>
<feature type="transmembrane region" description="Helical" evidence="4">
    <location>
        <begin position="12"/>
        <end position="29"/>
    </location>
</feature>
<evidence type="ECO:0000259" key="5">
    <source>
        <dbReference type="PROSITE" id="PS50850"/>
    </source>
</evidence>
<gene>
    <name evidence="6" type="primary">yhjX_3</name>
    <name evidence="6" type="ORF">SAMEA3906486_04803</name>
</gene>
<feature type="transmembrane region" description="Helical" evidence="4">
    <location>
        <begin position="252"/>
        <end position="273"/>
    </location>
</feature>
<dbReference type="PANTHER" id="PTHR11360:SF284">
    <property type="entry name" value="EG:103B4.3 PROTEIN-RELATED"/>
    <property type="match status" value="1"/>
</dbReference>
<protein>
    <submittedName>
        <fullName evidence="6">Transporter</fullName>
    </submittedName>
</protein>
<accession>A0A157STS3</accession>
<dbReference type="Pfam" id="PF07690">
    <property type="entry name" value="MFS_1"/>
    <property type="match status" value="1"/>
</dbReference>
<feature type="transmembrane region" description="Helical" evidence="4">
    <location>
        <begin position="344"/>
        <end position="363"/>
    </location>
</feature>
<dbReference type="RefSeq" id="WP_066132681.1">
    <property type="nucleotide sequence ID" value="NZ_FKIF01000009.1"/>
</dbReference>
<feature type="transmembrane region" description="Helical" evidence="4">
    <location>
        <begin position="168"/>
        <end position="189"/>
    </location>
</feature>
<dbReference type="OrthoDB" id="146345at2"/>
<proteinExistence type="predicted"/>
<dbReference type="AlphaFoldDB" id="A0A157STS3"/>
<dbReference type="PROSITE" id="PS50850">
    <property type="entry name" value="MFS"/>
    <property type="match status" value="1"/>
</dbReference>
<feature type="transmembrane region" description="Helical" evidence="4">
    <location>
        <begin position="105"/>
        <end position="128"/>
    </location>
</feature>
<feature type="transmembrane region" description="Helical" evidence="4">
    <location>
        <begin position="221"/>
        <end position="246"/>
    </location>
</feature>
<dbReference type="PANTHER" id="PTHR11360">
    <property type="entry name" value="MONOCARBOXYLATE TRANSPORTER"/>
    <property type="match status" value="1"/>
</dbReference>
<evidence type="ECO:0000313" key="7">
    <source>
        <dbReference type="Proteomes" id="UP000076848"/>
    </source>
</evidence>
<keyword evidence="2 4" id="KW-1133">Transmembrane helix</keyword>
<dbReference type="CDD" id="cd17355">
    <property type="entry name" value="MFS_YcxA_like"/>
    <property type="match status" value="1"/>
</dbReference>
<organism evidence="6 7">
    <name type="scientific">Bordetella ansorpii</name>
    <dbReference type="NCBI Taxonomy" id="288768"/>
    <lineage>
        <taxon>Bacteria</taxon>
        <taxon>Pseudomonadati</taxon>
        <taxon>Pseudomonadota</taxon>
        <taxon>Betaproteobacteria</taxon>
        <taxon>Burkholderiales</taxon>
        <taxon>Alcaligenaceae</taxon>
        <taxon>Bordetella</taxon>
    </lineage>
</organism>
<keyword evidence="3 4" id="KW-0472">Membrane</keyword>
<sequence length="409" mass="42864">MPQPTEVLRHRWLIVIAAGAIMGAALGVRHVQGLFLQPVVSTQGWPREAFGLALAVQNLVWGLAQPFTGMVADRHGSAKVLALGLLAYAGGLVLMAHAGTPGAFALTHGVLIGMALSGTAFGTVYGALSRIFPEGQRAWAMAVAGALGGLGQFCMVPVAQGLLERADWQHAAVVLGVCLLALAPLAVLLRDRSGRGAAGIAVAQPSMAAAIGQALRHRDFWLLNVGFTACGFQLAFIATHMPAYLAERGLSVGQAGATLAIIALANIFGNYACARLGGRWPPRQVLSALYVARTLAIAVFVAVPVTPFSAYAFSAVMGFLWLGTVPLTNGVLSRIFGVRYIGTLFGLVFLGHQIGGFLGVWLGSLVYDAYRSYDLIWMASIALGLMAAWVHWPIDDRPSPQASTAGIAS</sequence>
<keyword evidence="7" id="KW-1185">Reference proteome</keyword>
<dbReference type="Proteomes" id="UP000076848">
    <property type="component" value="Unassembled WGS sequence"/>
</dbReference>
<dbReference type="STRING" id="288768.SAMEA3906486_04803"/>
<feature type="transmembrane region" description="Helical" evidence="4">
    <location>
        <begin position="140"/>
        <end position="162"/>
    </location>
</feature>
<evidence type="ECO:0000256" key="4">
    <source>
        <dbReference type="SAM" id="Phobius"/>
    </source>
</evidence>
<dbReference type="InterPro" id="IPR011701">
    <property type="entry name" value="MFS"/>
</dbReference>
<evidence type="ECO:0000313" key="6">
    <source>
        <dbReference type="EMBL" id="SAI73714.1"/>
    </source>
</evidence>
<feature type="transmembrane region" description="Helical" evidence="4">
    <location>
        <begin position="375"/>
        <end position="394"/>
    </location>
</feature>
<feature type="transmembrane region" description="Helical" evidence="4">
    <location>
        <begin position="49"/>
        <end position="68"/>
    </location>
</feature>
<dbReference type="SUPFAM" id="SSF103473">
    <property type="entry name" value="MFS general substrate transporter"/>
    <property type="match status" value="1"/>
</dbReference>
<name>A0A157STS3_9BORD</name>
<dbReference type="EMBL" id="FKIF01000009">
    <property type="protein sequence ID" value="SAI73714.1"/>
    <property type="molecule type" value="Genomic_DNA"/>
</dbReference>
<dbReference type="Gene3D" id="1.20.1250.20">
    <property type="entry name" value="MFS general substrate transporter like domains"/>
    <property type="match status" value="2"/>
</dbReference>